<dbReference type="Proteomes" id="UP000095042">
    <property type="component" value="Unassembled WGS sequence"/>
</dbReference>
<proteinExistence type="predicted"/>
<comment type="caution">
    <text evidence="1">The sequence shown here is derived from an EMBL/GenBank/DDBJ whole genome shotgun (WGS) entry which is preliminary data.</text>
</comment>
<dbReference type="EMBL" id="LPWD01000062">
    <property type="protein sequence ID" value="ODS03700.1"/>
    <property type="molecule type" value="Genomic_DNA"/>
</dbReference>
<sequence>MDVLSVEVIGQSIVITRPGTDCAVTYEKDAGTPHLIMTRSWLPASVTSPSAAAFRADAVRAARHKARELGWIE</sequence>
<keyword evidence="2" id="KW-1185">Reference proteome</keyword>
<evidence type="ECO:0000313" key="2">
    <source>
        <dbReference type="Proteomes" id="UP000095042"/>
    </source>
</evidence>
<protein>
    <submittedName>
        <fullName evidence="1">Uncharacterized protein</fullName>
    </submittedName>
</protein>
<evidence type="ECO:0000313" key="1">
    <source>
        <dbReference type="EMBL" id="ODS03700.1"/>
    </source>
</evidence>
<name>A0A1E3WD92_9HYPH</name>
<dbReference type="AlphaFoldDB" id="A0A1E3WD92"/>
<gene>
    <name evidence="1" type="ORF">AUC71_08215</name>
</gene>
<reference evidence="1 2" key="1">
    <citation type="journal article" date="2016" name="Environ. Microbiol.">
        <title>New Methyloceanibacter diversity from North Sea sediments includes methanotroph containing solely the soluble methane monooxygenase.</title>
        <authorList>
            <person name="Vekeman B."/>
            <person name="Kerckhof F.M."/>
            <person name="Cremers G."/>
            <person name="de Vos P."/>
            <person name="Vandamme P."/>
            <person name="Boon N."/>
            <person name="Op den Camp H.J."/>
            <person name="Heylen K."/>
        </authorList>
    </citation>
    <scope>NUCLEOTIDE SEQUENCE [LARGE SCALE GENOMIC DNA]</scope>
    <source>
        <strain evidence="1 2">R-67177</strain>
    </source>
</reference>
<organism evidence="1 2">
    <name type="scientific">Methyloceanibacter marginalis</name>
    <dbReference type="NCBI Taxonomy" id="1774971"/>
    <lineage>
        <taxon>Bacteria</taxon>
        <taxon>Pseudomonadati</taxon>
        <taxon>Pseudomonadota</taxon>
        <taxon>Alphaproteobacteria</taxon>
        <taxon>Hyphomicrobiales</taxon>
        <taxon>Hyphomicrobiaceae</taxon>
        <taxon>Methyloceanibacter</taxon>
    </lineage>
</organism>
<accession>A0A1E3WD92</accession>